<keyword evidence="3" id="KW-1185">Reference proteome</keyword>
<feature type="region of interest" description="Disordered" evidence="1">
    <location>
        <begin position="394"/>
        <end position="413"/>
    </location>
</feature>
<feature type="region of interest" description="Disordered" evidence="1">
    <location>
        <begin position="323"/>
        <end position="379"/>
    </location>
</feature>
<feature type="region of interest" description="Disordered" evidence="1">
    <location>
        <begin position="274"/>
        <end position="300"/>
    </location>
</feature>
<feature type="compositionally biased region" description="Polar residues" evidence="1">
    <location>
        <begin position="399"/>
        <end position="409"/>
    </location>
</feature>
<organism evidence="2 3">
    <name type="scientific">Fasciola hepatica</name>
    <name type="common">Liver fluke</name>
    <dbReference type="NCBI Taxonomy" id="6192"/>
    <lineage>
        <taxon>Eukaryota</taxon>
        <taxon>Metazoa</taxon>
        <taxon>Spiralia</taxon>
        <taxon>Lophotrochozoa</taxon>
        <taxon>Platyhelminthes</taxon>
        <taxon>Trematoda</taxon>
        <taxon>Digenea</taxon>
        <taxon>Plagiorchiida</taxon>
        <taxon>Echinostomata</taxon>
        <taxon>Echinostomatoidea</taxon>
        <taxon>Fasciolidae</taxon>
        <taxon>Fasciola</taxon>
    </lineage>
</organism>
<evidence type="ECO:0000313" key="2">
    <source>
        <dbReference type="EMBL" id="THD26843.1"/>
    </source>
</evidence>
<dbReference type="EMBL" id="JXXN02000612">
    <property type="protein sequence ID" value="THD26843.1"/>
    <property type="molecule type" value="Genomic_DNA"/>
</dbReference>
<comment type="caution">
    <text evidence="2">The sequence shown here is derived from an EMBL/GenBank/DDBJ whole genome shotgun (WGS) entry which is preliminary data.</text>
</comment>
<feature type="compositionally biased region" description="Polar residues" evidence="1">
    <location>
        <begin position="286"/>
        <end position="300"/>
    </location>
</feature>
<feature type="region of interest" description="Disordered" evidence="1">
    <location>
        <begin position="465"/>
        <end position="545"/>
    </location>
</feature>
<feature type="compositionally biased region" description="Polar residues" evidence="1">
    <location>
        <begin position="323"/>
        <end position="337"/>
    </location>
</feature>
<feature type="compositionally biased region" description="Polar residues" evidence="1">
    <location>
        <begin position="583"/>
        <end position="594"/>
    </location>
</feature>
<evidence type="ECO:0000313" key="3">
    <source>
        <dbReference type="Proteomes" id="UP000230066"/>
    </source>
</evidence>
<dbReference type="Proteomes" id="UP000230066">
    <property type="component" value="Unassembled WGS sequence"/>
</dbReference>
<reference evidence="2" key="1">
    <citation type="submission" date="2019-03" db="EMBL/GenBank/DDBJ databases">
        <title>Improved annotation for the trematode Fasciola hepatica.</title>
        <authorList>
            <person name="Choi Y.-J."/>
            <person name="Martin J."/>
            <person name="Mitreva M."/>
        </authorList>
    </citation>
    <scope>NUCLEOTIDE SEQUENCE [LARGE SCALE GENOMIC DNA]</scope>
</reference>
<feature type="compositionally biased region" description="Polar residues" evidence="1">
    <location>
        <begin position="561"/>
        <end position="575"/>
    </location>
</feature>
<feature type="compositionally biased region" description="Basic residues" evidence="1">
    <location>
        <begin position="339"/>
        <end position="353"/>
    </location>
</feature>
<feature type="compositionally biased region" description="Basic and acidic residues" evidence="1">
    <location>
        <begin position="366"/>
        <end position="379"/>
    </location>
</feature>
<gene>
    <name evidence="2" type="ORF">D915_002260</name>
</gene>
<dbReference type="AlphaFoldDB" id="A0A4E0RGR4"/>
<proteinExistence type="predicted"/>
<feature type="region of interest" description="Disordered" evidence="1">
    <location>
        <begin position="31"/>
        <end position="55"/>
    </location>
</feature>
<accession>A0A4E0RGR4</accession>
<evidence type="ECO:0000256" key="1">
    <source>
        <dbReference type="SAM" id="MobiDB-lite"/>
    </source>
</evidence>
<feature type="region of interest" description="Disordered" evidence="1">
    <location>
        <begin position="561"/>
        <end position="600"/>
    </location>
</feature>
<protein>
    <submittedName>
        <fullName evidence="2">Uncharacterized protein</fullName>
    </submittedName>
</protein>
<feature type="compositionally biased region" description="Polar residues" evidence="1">
    <location>
        <begin position="36"/>
        <end position="52"/>
    </location>
</feature>
<feature type="compositionally biased region" description="Polar residues" evidence="1">
    <location>
        <begin position="499"/>
        <end position="536"/>
    </location>
</feature>
<name>A0A4E0RGR4_FASHE</name>
<sequence>MEGFGLVSWNHFNGNITSGVSEDSFIDHSELHGSDESCSNVPNGNRSESTSAAAMKPSCSEFDEDFEVNGEEEVNTPRSSPTLLELRKMLEDFKPMTSKNSRLHDRNDQMRENSNFILRSLKEVASRPCLYPLEKFYDEAIPVRSLQRSLIKGVRLGHDRTVISDANAIRNRQVSHPAVRRFDSILTCPTSPLPRLSSYCSSSGSLIGNINGIPLSEDNLFLSENLFPPTLSESMYKESKEQLLTNGYTEDLPLSAGSDAEKCEADVRQLNLENASEDSGLLTPSDDASSPGTTFISNETIEPISLAESLRSSSVLRNDPQQNLTANSAAHLTLPTTKPSRRSSKSKHSKRSKPSSPVCCQSPTERGTHKIRDEESDKHKVTCNATLDVQNSKELRSPCLSSTPASTQDGKFIHDQEKTEDGEGDIRQNHCPPVCASRASASSFAYPQEDPSVEGDFTLVTNKKDRRRQRHVQQHSELSTRVSGSPLAAESVANPNAGRLSTVTRPPTIQNRGSFRKPWTTSSNTYRRLNPSSPVNSKAPMGMSHSLVPNRTVMHKSLLHSASTSDGASVSGQSDRSLDSHTSHPSTTYLQPSVQKAPVHPVQESVLTSRNRTKLHNHIECSSNVSQSKQTSYRQHQALTQFLMSAWTSFVSQIPVS</sequence>